<dbReference type="STRING" id="158607.A0A2P5I8G1"/>
<dbReference type="Gene3D" id="3.30.465.10">
    <property type="match status" value="1"/>
</dbReference>
<dbReference type="EMBL" id="MAVT02000159">
    <property type="protein sequence ID" value="POS78791.1"/>
    <property type="molecule type" value="Genomic_DNA"/>
</dbReference>
<dbReference type="PANTHER" id="PTHR42973:SF9">
    <property type="entry name" value="FAD-BINDING PCMH-TYPE DOMAIN-CONTAINING PROTEIN-RELATED"/>
    <property type="match status" value="1"/>
</dbReference>
<dbReference type="InterPro" id="IPR036318">
    <property type="entry name" value="FAD-bd_PCMH-like_sf"/>
</dbReference>
<accession>A0A2P5I8G1</accession>
<dbReference type="Proteomes" id="UP000094444">
    <property type="component" value="Unassembled WGS sequence"/>
</dbReference>
<organism evidence="8 9">
    <name type="scientific">Diaporthe helianthi</name>
    <dbReference type="NCBI Taxonomy" id="158607"/>
    <lineage>
        <taxon>Eukaryota</taxon>
        <taxon>Fungi</taxon>
        <taxon>Dikarya</taxon>
        <taxon>Ascomycota</taxon>
        <taxon>Pezizomycotina</taxon>
        <taxon>Sordariomycetes</taxon>
        <taxon>Sordariomycetidae</taxon>
        <taxon>Diaporthales</taxon>
        <taxon>Diaporthaceae</taxon>
        <taxon>Diaporthe</taxon>
    </lineage>
</organism>
<dbReference type="PANTHER" id="PTHR42973">
    <property type="entry name" value="BINDING OXIDOREDUCTASE, PUTATIVE (AFU_ORTHOLOGUE AFUA_1G17690)-RELATED"/>
    <property type="match status" value="1"/>
</dbReference>
<keyword evidence="3" id="KW-0285">Flavoprotein</keyword>
<dbReference type="GO" id="GO:0071949">
    <property type="term" value="F:FAD binding"/>
    <property type="evidence" value="ECO:0007669"/>
    <property type="project" value="InterPro"/>
</dbReference>
<proteinExistence type="inferred from homology"/>
<evidence type="ECO:0000313" key="9">
    <source>
        <dbReference type="Proteomes" id="UP000094444"/>
    </source>
</evidence>
<evidence type="ECO:0000256" key="4">
    <source>
        <dbReference type="ARBA" id="ARBA00022827"/>
    </source>
</evidence>
<evidence type="ECO:0000259" key="7">
    <source>
        <dbReference type="PROSITE" id="PS51387"/>
    </source>
</evidence>
<dbReference type="Pfam" id="PF01565">
    <property type="entry name" value="FAD_binding_4"/>
    <property type="match status" value="1"/>
</dbReference>
<dbReference type="Pfam" id="PF08031">
    <property type="entry name" value="BBE"/>
    <property type="match status" value="1"/>
</dbReference>
<evidence type="ECO:0000256" key="3">
    <source>
        <dbReference type="ARBA" id="ARBA00022630"/>
    </source>
</evidence>
<keyword evidence="5" id="KW-0560">Oxidoreductase</keyword>
<dbReference type="InterPro" id="IPR012951">
    <property type="entry name" value="BBE"/>
</dbReference>
<sequence>MKSSTVLYILAQVWCLAPVRAVGDVHRPVAPALSSLRSMLSGDAEIYFPGSEGFTNGTLTLAAKKPQLDALVRVATEEDVRNTIRYADAFNKPFLAITGGHGETWDLGNVENGIGISMRRMAYVLVSDDGRTATIGGGTQSGEVIAALWAKGKQAVATACDCAGIISPMLGGGHGWLQGQHGLLADNMLSARIVLADGTAVTASPAANSDLFWAIRGAGHNFGIVTSVKYRIFDVEPGQGRVWAYEEYVFKQDKLEALFGWANGLLEGDTDTGSPRPVELAHYGRFEFRPDADSENPVIIFWLIWQGRGTVPPKYTDQARALLPVSIKAGSTDITGMNTVAGAAYGTAACAKGSSSAMLFGVSLRRWNVPGLRAMLDIYSTLPPELRNSFVLLEAYSTRGVEAVPNDETAYPDRFNRILASPAMYYAPGNDTLDDMAADFGARMRSALRDGSGQPLHVYVNYAHGDESLEALYGYEDWRLWRLRRLKAKYDPYGKFGYYAPITPIKLKTQDTMGRPVH</sequence>
<evidence type="ECO:0000256" key="1">
    <source>
        <dbReference type="ARBA" id="ARBA00001974"/>
    </source>
</evidence>
<feature type="chain" id="PRO_5015176373" description="FAD-binding PCMH-type domain-containing protein" evidence="6">
    <location>
        <begin position="22"/>
        <end position="518"/>
    </location>
</feature>
<dbReference type="InterPro" id="IPR016166">
    <property type="entry name" value="FAD-bd_PCMH"/>
</dbReference>
<dbReference type="AlphaFoldDB" id="A0A2P5I8G1"/>
<evidence type="ECO:0000256" key="2">
    <source>
        <dbReference type="ARBA" id="ARBA00005466"/>
    </source>
</evidence>
<dbReference type="GO" id="GO:0016491">
    <property type="term" value="F:oxidoreductase activity"/>
    <property type="evidence" value="ECO:0007669"/>
    <property type="project" value="UniProtKB-KW"/>
</dbReference>
<evidence type="ECO:0000256" key="5">
    <source>
        <dbReference type="ARBA" id="ARBA00023002"/>
    </source>
</evidence>
<name>A0A2P5I8G1_DIAHE</name>
<dbReference type="InterPro" id="IPR006094">
    <property type="entry name" value="Oxid_FAD_bind_N"/>
</dbReference>
<dbReference type="Gene3D" id="3.40.462.20">
    <property type="match status" value="1"/>
</dbReference>
<protein>
    <recommendedName>
        <fullName evidence="7">FAD-binding PCMH-type domain-containing protein</fullName>
    </recommendedName>
</protein>
<dbReference type="SUPFAM" id="SSF56176">
    <property type="entry name" value="FAD-binding/transporter-associated domain-like"/>
    <property type="match status" value="1"/>
</dbReference>
<evidence type="ECO:0000313" key="8">
    <source>
        <dbReference type="EMBL" id="POS78791.1"/>
    </source>
</evidence>
<dbReference type="OrthoDB" id="9996127at2759"/>
<gene>
    <name evidence="8" type="ORF">DHEL01_v202810</name>
</gene>
<feature type="domain" description="FAD-binding PCMH-type" evidence="7">
    <location>
        <begin position="64"/>
        <end position="235"/>
    </location>
</feature>
<comment type="cofactor">
    <cofactor evidence="1">
        <name>FAD</name>
        <dbReference type="ChEBI" id="CHEBI:57692"/>
    </cofactor>
</comment>
<dbReference type="InterPro" id="IPR016169">
    <property type="entry name" value="FAD-bd_PCMH_sub2"/>
</dbReference>
<reference evidence="8" key="1">
    <citation type="submission" date="2017-09" db="EMBL/GenBank/DDBJ databases">
        <title>Polyketide synthases of a Diaporthe helianthi virulent isolate.</title>
        <authorList>
            <person name="Baroncelli R."/>
        </authorList>
    </citation>
    <scope>NUCLEOTIDE SEQUENCE [LARGE SCALE GENOMIC DNA]</scope>
    <source>
        <strain evidence="8">7/96</strain>
    </source>
</reference>
<evidence type="ECO:0000256" key="6">
    <source>
        <dbReference type="SAM" id="SignalP"/>
    </source>
</evidence>
<comment type="caution">
    <text evidence="8">The sequence shown here is derived from an EMBL/GenBank/DDBJ whole genome shotgun (WGS) entry which is preliminary data.</text>
</comment>
<dbReference type="PROSITE" id="PS51387">
    <property type="entry name" value="FAD_PCMH"/>
    <property type="match status" value="1"/>
</dbReference>
<keyword evidence="4" id="KW-0274">FAD</keyword>
<feature type="signal peptide" evidence="6">
    <location>
        <begin position="1"/>
        <end position="21"/>
    </location>
</feature>
<dbReference type="InterPro" id="IPR050416">
    <property type="entry name" value="FAD-linked_Oxidoreductase"/>
</dbReference>
<comment type="similarity">
    <text evidence="2">Belongs to the oxygen-dependent FAD-linked oxidoreductase family.</text>
</comment>
<dbReference type="InParanoid" id="A0A2P5I8G1"/>
<keyword evidence="6" id="KW-0732">Signal</keyword>
<keyword evidence="9" id="KW-1185">Reference proteome</keyword>